<accession>A0ABP0GXP7</accession>
<dbReference type="EC" id="2.4.1.-" evidence="11"/>
<dbReference type="SUPFAM" id="SSF53448">
    <property type="entry name" value="Nucleotide-diphospho-sugar transferases"/>
    <property type="match status" value="1"/>
</dbReference>
<dbReference type="Pfam" id="PF02709">
    <property type="entry name" value="Glyco_transf_7C"/>
    <property type="match status" value="1"/>
</dbReference>
<dbReference type="EMBL" id="CAWYQH010000152">
    <property type="protein sequence ID" value="CAK8696325.1"/>
    <property type="molecule type" value="Genomic_DNA"/>
</dbReference>
<comment type="function">
    <text evidence="11">Catalyses the transfer of galactose onto proteins or lipids.</text>
</comment>
<sequence>MQMVGRNYFLKPKGAVTVLLLTVTYITSYVLYFSYTTPGQANSYLYWLERKLKVRPSYVYQGASMQEENEETYFPANLRVLSNETCPEKFYEMNGKMSVNVDEINLDKLNLQFSGKVKYGGNWSPEDCIPKWNVGFLIPFRNRHYHLPILLRHLIPMLMIQHIKFTIYVINQEGNQRFNRAMLLNVGYLEALKMKHHDCFIFHDVDHLPENNRNYYGCTDMPRQFRVLLDVNDYSLEYPTFFGGVTGLTTEQFKKVNGFSNEFWGWGGEDDDLYARVNKLGYNVSSATPTRGRYSTLQKNHHQESQNLGRFNLLTSSIERNSIDGLNSLRYQPATIETHKLFTNISVDLQPVRMLKKT</sequence>
<dbReference type="InterPro" id="IPR027791">
    <property type="entry name" value="Galactosyl_T_C"/>
</dbReference>
<evidence type="ECO:0000256" key="11">
    <source>
        <dbReference type="RuleBase" id="RU368121"/>
    </source>
</evidence>
<evidence type="ECO:0000313" key="15">
    <source>
        <dbReference type="Proteomes" id="UP001642483"/>
    </source>
</evidence>
<evidence type="ECO:0000256" key="10">
    <source>
        <dbReference type="ARBA" id="ARBA00023180"/>
    </source>
</evidence>
<dbReference type="Gene3D" id="3.90.550.10">
    <property type="entry name" value="Spore Coat Polysaccharide Biosynthesis Protein SpsA, Chain A"/>
    <property type="match status" value="1"/>
</dbReference>
<evidence type="ECO:0000313" key="14">
    <source>
        <dbReference type="EMBL" id="CAK8696325.1"/>
    </source>
</evidence>
<evidence type="ECO:0000256" key="1">
    <source>
        <dbReference type="ARBA" id="ARBA00004606"/>
    </source>
</evidence>
<keyword evidence="6 11" id="KW-0812">Transmembrane</keyword>
<feature type="domain" description="Galactosyltransferase C-terminal" evidence="12">
    <location>
        <begin position="224"/>
        <end position="298"/>
    </location>
</feature>
<keyword evidence="7 11" id="KW-0735">Signal-anchor</keyword>
<comment type="subcellular location">
    <subcellularLocation>
        <location evidence="1">Membrane</location>
        <topology evidence="1">Single-pass type II membrane protein</topology>
    </subcellularLocation>
</comment>
<comment type="similarity">
    <text evidence="3 11">Belongs to the glycosyltransferase 7 family.</text>
</comment>
<keyword evidence="4 11" id="KW-0328">Glycosyltransferase</keyword>
<reference evidence="14 15" key="1">
    <citation type="submission" date="2024-02" db="EMBL/GenBank/DDBJ databases">
        <authorList>
            <person name="Daric V."/>
            <person name="Darras S."/>
        </authorList>
    </citation>
    <scope>NUCLEOTIDE SEQUENCE [LARGE SCALE GENOMIC DNA]</scope>
</reference>
<evidence type="ECO:0000256" key="2">
    <source>
        <dbReference type="ARBA" id="ARBA00004922"/>
    </source>
</evidence>
<evidence type="ECO:0000259" key="13">
    <source>
        <dbReference type="Pfam" id="PF13733"/>
    </source>
</evidence>
<keyword evidence="5 11" id="KW-0808">Transferase</keyword>
<evidence type="ECO:0000256" key="5">
    <source>
        <dbReference type="ARBA" id="ARBA00022679"/>
    </source>
</evidence>
<gene>
    <name evidence="14" type="ORF">CVLEPA_LOCUS29486</name>
</gene>
<dbReference type="InterPro" id="IPR027995">
    <property type="entry name" value="Galactosyl_T_N"/>
</dbReference>
<dbReference type="Pfam" id="PF13733">
    <property type="entry name" value="Glyco_transf_7N"/>
    <property type="match status" value="1"/>
</dbReference>
<dbReference type="Proteomes" id="UP001642483">
    <property type="component" value="Unassembled WGS sequence"/>
</dbReference>
<evidence type="ECO:0000259" key="12">
    <source>
        <dbReference type="Pfam" id="PF02709"/>
    </source>
</evidence>
<organism evidence="14 15">
    <name type="scientific">Clavelina lepadiformis</name>
    <name type="common">Light-bulb sea squirt</name>
    <name type="synonym">Ascidia lepadiformis</name>
    <dbReference type="NCBI Taxonomy" id="159417"/>
    <lineage>
        <taxon>Eukaryota</taxon>
        <taxon>Metazoa</taxon>
        <taxon>Chordata</taxon>
        <taxon>Tunicata</taxon>
        <taxon>Ascidiacea</taxon>
        <taxon>Aplousobranchia</taxon>
        <taxon>Clavelinidae</taxon>
        <taxon>Clavelina</taxon>
    </lineage>
</organism>
<feature type="domain" description="Galactosyltransferase N-terminal" evidence="13">
    <location>
        <begin position="86"/>
        <end position="219"/>
    </location>
</feature>
<keyword evidence="15" id="KW-1185">Reference proteome</keyword>
<keyword evidence="9 11" id="KW-0472">Membrane</keyword>
<evidence type="ECO:0000256" key="6">
    <source>
        <dbReference type="ARBA" id="ARBA00022692"/>
    </source>
</evidence>
<evidence type="ECO:0000256" key="7">
    <source>
        <dbReference type="ARBA" id="ARBA00022968"/>
    </source>
</evidence>
<dbReference type="InterPro" id="IPR029044">
    <property type="entry name" value="Nucleotide-diphossugar_trans"/>
</dbReference>
<evidence type="ECO:0000256" key="9">
    <source>
        <dbReference type="ARBA" id="ARBA00023136"/>
    </source>
</evidence>
<dbReference type="PANTHER" id="PTHR19300">
    <property type="entry name" value="BETA-1,4-GALACTOSYLTRANSFERASE"/>
    <property type="match status" value="1"/>
</dbReference>
<comment type="caution">
    <text evidence="14">The sequence shown here is derived from an EMBL/GenBank/DDBJ whole genome shotgun (WGS) entry which is preliminary data.</text>
</comment>
<evidence type="ECO:0000256" key="4">
    <source>
        <dbReference type="ARBA" id="ARBA00022676"/>
    </source>
</evidence>
<proteinExistence type="inferred from homology"/>
<evidence type="ECO:0000256" key="8">
    <source>
        <dbReference type="ARBA" id="ARBA00022989"/>
    </source>
</evidence>
<protein>
    <recommendedName>
        <fullName evidence="11">Beta-1,4-galactosyltransferase</fullName>
        <ecNumber evidence="11">2.4.1.-</ecNumber>
    </recommendedName>
</protein>
<keyword evidence="10 11" id="KW-0325">Glycoprotein</keyword>
<comment type="pathway">
    <text evidence="2 11">Protein modification; protein glycosylation.</text>
</comment>
<evidence type="ECO:0000256" key="3">
    <source>
        <dbReference type="ARBA" id="ARBA00005735"/>
    </source>
</evidence>
<keyword evidence="8 11" id="KW-1133">Transmembrane helix</keyword>
<name>A0ABP0GXP7_CLALP</name>
<dbReference type="CDD" id="cd00899">
    <property type="entry name" value="b4GalT"/>
    <property type="match status" value="1"/>
</dbReference>
<dbReference type="PRINTS" id="PR02050">
    <property type="entry name" value="B14GALTRFASE"/>
</dbReference>
<feature type="transmembrane region" description="Helical" evidence="11">
    <location>
        <begin position="12"/>
        <end position="35"/>
    </location>
</feature>
<dbReference type="InterPro" id="IPR003859">
    <property type="entry name" value="Galactosyl_T"/>
</dbReference>
<dbReference type="PANTHER" id="PTHR19300:SF38">
    <property type="entry name" value="BETA-1,4-GALACTOSYLTRANSFERASE"/>
    <property type="match status" value="1"/>
</dbReference>